<feature type="transmembrane region" description="Helical" evidence="6">
    <location>
        <begin position="360"/>
        <end position="382"/>
    </location>
</feature>
<name>A0A7G9Z8E3_9EURY</name>
<evidence type="ECO:0000259" key="7">
    <source>
        <dbReference type="PROSITE" id="PS50893"/>
    </source>
</evidence>
<evidence type="ECO:0000256" key="4">
    <source>
        <dbReference type="ARBA" id="ARBA00022519"/>
    </source>
</evidence>
<dbReference type="GO" id="GO:0005524">
    <property type="term" value="F:ATP binding"/>
    <property type="evidence" value="ECO:0007669"/>
    <property type="project" value="InterPro"/>
</dbReference>
<dbReference type="PANTHER" id="PTHR42788">
    <property type="entry name" value="TAURINE IMPORT ATP-BINDING PROTEIN-RELATED"/>
    <property type="match status" value="1"/>
</dbReference>
<comment type="subcellular location">
    <subcellularLocation>
        <location evidence="1">Endomembrane system</location>
    </subcellularLocation>
</comment>
<dbReference type="AlphaFoldDB" id="A0A7G9Z8E3"/>
<dbReference type="GO" id="GO:0016887">
    <property type="term" value="F:ATP hydrolysis activity"/>
    <property type="evidence" value="ECO:0007669"/>
    <property type="project" value="InterPro"/>
</dbReference>
<dbReference type="InterPro" id="IPR027417">
    <property type="entry name" value="P-loop_NTPase"/>
</dbReference>
<keyword evidence="3" id="KW-1003">Cell membrane</keyword>
<dbReference type="CDD" id="cd03293">
    <property type="entry name" value="ABC_NrtD_SsuB_transporters"/>
    <property type="match status" value="1"/>
</dbReference>
<evidence type="ECO:0000256" key="1">
    <source>
        <dbReference type="ARBA" id="ARBA00004308"/>
    </source>
</evidence>
<feature type="transmembrane region" description="Helical" evidence="6">
    <location>
        <begin position="448"/>
        <end position="472"/>
    </location>
</feature>
<dbReference type="SUPFAM" id="SSF53850">
    <property type="entry name" value="Periplasmic binding protein-like II"/>
    <property type="match status" value="1"/>
</dbReference>
<keyword evidence="5 6" id="KW-0472">Membrane</keyword>
<dbReference type="Pfam" id="PF00005">
    <property type="entry name" value="ABC_tran"/>
    <property type="match status" value="1"/>
</dbReference>
<dbReference type="InterPro" id="IPR050166">
    <property type="entry name" value="ABC_transporter_ATP-bind"/>
</dbReference>
<keyword evidence="4" id="KW-0997">Cell inner membrane</keyword>
<feature type="domain" description="ABC transporter" evidence="7">
    <location>
        <begin position="421"/>
        <end position="653"/>
    </location>
</feature>
<dbReference type="PROSITE" id="PS00211">
    <property type="entry name" value="ABC_TRANSPORTER_1"/>
    <property type="match status" value="1"/>
</dbReference>
<protein>
    <recommendedName>
        <fullName evidence="7">ABC transporter domain-containing protein</fullName>
    </recommendedName>
</protein>
<dbReference type="SUPFAM" id="SSF52540">
    <property type="entry name" value="P-loop containing nucleoside triphosphate hydrolases"/>
    <property type="match status" value="1"/>
</dbReference>
<evidence type="ECO:0000256" key="3">
    <source>
        <dbReference type="ARBA" id="ARBA00022475"/>
    </source>
</evidence>
<proteinExistence type="predicted"/>
<dbReference type="EMBL" id="MT631658">
    <property type="protein sequence ID" value="QNO56527.1"/>
    <property type="molecule type" value="Genomic_DNA"/>
</dbReference>
<gene>
    <name evidence="8" type="ORF">CNIFIPMI_00019</name>
</gene>
<dbReference type="InterPro" id="IPR044527">
    <property type="entry name" value="NrtA/CpmA_ABC-bd_dom"/>
</dbReference>
<keyword evidence="6" id="KW-0812">Transmembrane</keyword>
<keyword evidence="6" id="KW-1133">Transmembrane helix</keyword>
<evidence type="ECO:0000256" key="2">
    <source>
        <dbReference type="ARBA" id="ARBA00022448"/>
    </source>
</evidence>
<dbReference type="Pfam" id="PF13379">
    <property type="entry name" value="NMT1_2"/>
    <property type="match status" value="1"/>
</dbReference>
<dbReference type="InterPro" id="IPR003439">
    <property type="entry name" value="ABC_transporter-like_ATP-bd"/>
</dbReference>
<evidence type="ECO:0000256" key="6">
    <source>
        <dbReference type="SAM" id="Phobius"/>
    </source>
</evidence>
<dbReference type="PANTHER" id="PTHR42788:SF13">
    <property type="entry name" value="ALIPHATIC SULFONATES IMPORT ATP-BINDING PROTEIN SSUB"/>
    <property type="match status" value="1"/>
</dbReference>
<feature type="transmembrane region" description="Helical" evidence="6">
    <location>
        <begin position="403"/>
        <end position="421"/>
    </location>
</feature>
<reference evidence="8" key="1">
    <citation type="submission" date="2020-06" db="EMBL/GenBank/DDBJ databases">
        <title>Unique genomic features of the anaerobic methanotrophic archaea.</title>
        <authorList>
            <person name="Chadwick G.L."/>
            <person name="Skennerton C.T."/>
            <person name="Laso-Perez R."/>
            <person name="Leu A.O."/>
            <person name="Speth D.R."/>
            <person name="Yu H."/>
            <person name="Morgan-Lang C."/>
            <person name="Hatzenpichler R."/>
            <person name="Goudeau D."/>
            <person name="Malmstrom R."/>
            <person name="Brazelton W.J."/>
            <person name="Woyke T."/>
            <person name="Hallam S.J."/>
            <person name="Tyson G.W."/>
            <person name="Wegener G."/>
            <person name="Boetius A."/>
            <person name="Orphan V."/>
        </authorList>
    </citation>
    <scope>NUCLEOTIDE SEQUENCE</scope>
</reference>
<dbReference type="GO" id="GO:0012505">
    <property type="term" value="C:endomembrane system"/>
    <property type="evidence" value="ECO:0007669"/>
    <property type="project" value="UniProtKB-SubCell"/>
</dbReference>
<organism evidence="8">
    <name type="scientific">Candidatus Methanophaga sp. ANME-1 ERB7</name>
    <dbReference type="NCBI Taxonomy" id="2759913"/>
    <lineage>
        <taxon>Archaea</taxon>
        <taxon>Methanobacteriati</taxon>
        <taxon>Methanobacteriota</taxon>
        <taxon>Stenosarchaea group</taxon>
        <taxon>Methanomicrobia</taxon>
        <taxon>Candidatus Methanophagales</taxon>
        <taxon>Candidatus Methanophagaceae</taxon>
        <taxon>Candidatus Methanophaga</taxon>
    </lineage>
</organism>
<dbReference type="Gene3D" id="3.40.190.10">
    <property type="entry name" value="Periplasmic binding protein-like II"/>
    <property type="match status" value="2"/>
</dbReference>
<dbReference type="PROSITE" id="PS50893">
    <property type="entry name" value="ABC_TRANSPORTER_2"/>
    <property type="match status" value="1"/>
</dbReference>
<dbReference type="InterPro" id="IPR017871">
    <property type="entry name" value="ABC_transporter-like_CS"/>
</dbReference>
<evidence type="ECO:0000313" key="8">
    <source>
        <dbReference type="EMBL" id="QNO56527.1"/>
    </source>
</evidence>
<dbReference type="Gene3D" id="3.40.50.300">
    <property type="entry name" value="P-loop containing nucleotide triphosphate hydrolases"/>
    <property type="match status" value="1"/>
</dbReference>
<accession>A0A7G9Z8E3</accession>
<dbReference type="CDD" id="cd13553">
    <property type="entry name" value="PBP2_NrtA_CpmA_like"/>
    <property type="match status" value="1"/>
</dbReference>
<evidence type="ECO:0000256" key="5">
    <source>
        <dbReference type="ARBA" id="ARBA00023136"/>
    </source>
</evidence>
<sequence length="674" mass="75477">MEKEKAIKIMIALAVVLAAICVLSATAQMCEAREIKELHIRYQPITHHIAEMTAMEKGWWKRDLERFGIEKVTDTEFPSGPPEMTAMMAGELDVAYVGTAPPISAIDKGLDAKIVAAVNINGSAIVLLPELAANYTSPEDLRGLKIATYPPGSIPDTILKRWLKDNGIDPETDLEIVPMEPGNAITAIDARAVNGVFLATPSPTIIELEGAGKIVVLSGDMWPDHACCCLLASGELIREHPELLEQIIRIHINATEYNVEHIDEAAVIFAGKVGWDVEKVKKSFNRTDMKWIHNPHIEIPSTLEYAKVDYEMGYTDKLLTQDDLFDTSFYDRVTGIAPTPTPSPEVTPTITPSPTPTPGFTVILTVVSLLVAFLFLLFYFIWKKQMKENKILHFVERRGVIELIGICVVIIIWQLVASFIVKETYLLPSPYEVFLAFYKVRELIPGDIYVSLLHFGIGLGAGVVVGITLGALMGWFKMVYRAILDGKPITEPGRDRCMVFQEFALFPWRSVLANVTFGLEKMKIPKEERQEIALRYIDMLGLKGFENMYPHELSGGMKQRVGIARALAIDPVILLMDEPFGALDAQSRMLFQSELLKIWENTEKTVLFVTHSVDEAVFLADRIFVMTARPGKMKEVVKVPLKRERNRTSPEFSAIRSEILAMLEVKVKKTMEME</sequence>
<keyword evidence="2" id="KW-0813">Transport</keyword>